<dbReference type="PANTHER" id="PTHR22916:SF3">
    <property type="entry name" value="UDP-GLCNAC:BETAGAL BETA-1,3-N-ACETYLGLUCOSAMINYLTRANSFERASE-LIKE PROTEIN 1"/>
    <property type="match status" value="1"/>
</dbReference>
<comment type="caution">
    <text evidence="2">The sequence shown here is derived from an EMBL/GenBank/DDBJ whole genome shotgun (WGS) entry which is preliminary data.</text>
</comment>
<dbReference type="RefSeq" id="WP_118221681.1">
    <property type="nucleotide sequence ID" value="NZ_JADNIJ010000002.1"/>
</dbReference>
<dbReference type="SUPFAM" id="SSF53448">
    <property type="entry name" value="Nucleotide-diphospho-sugar transferases"/>
    <property type="match status" value="1"/>
</dbReference>
<evidence type="ECO:0000313" key="3">
    <source>
        <dbReference type="Proteomes" id="UP000285650"/>
    </source>
</evidence>
<protein>
    <submittedName>
        <fullName evidence="2">Glycosyltransferase</fullName>
    </submittedName>
</protein>
<evidence type="ECO:0000259" key="1">
    <source>
        <dbReference type="Pfam" id="PF00535"/>
    </source>
</evidence>
<dbReference type="EMBL" id="QSKV01000004">
    <property type="protein sequence ID" value="RHE93162.1"/>
    <property type="molecule type" value="Genomic_DNA"/>
</dbReference>
<reference evidence="2 3" key="1">
    <citation type="submission" date="2018-08" db="EMBL/GenBank/DDBJ databases">
        <title>A genome reference for cultivated species of the human gut microbiota.</title>
        <authorList>
            <person name="Zou Y."/>
            <person name="Xue W."/>
            <person name="Luo G."/>
        </authorList>
    </citation>
    <scope>NUCLEOTIDE SEQUENCE [LARGE SCALE GENOMIC DNA]</scope>
    <source>
        <strain evidence="2 3">AM27-17</strain>
    </source>
</reference>
<dbReference type="InterPro" id="IPR001173">
    <property type="entry name" value="Glyco_trans_2-like"/>
</dbReference>
<dbReference type="PANTHER" id="PTHR22916">
    <property type="entry name" value="GLYCOSYLTRANSFERASE"/>
    <property type="match status" value="1"/>
</dbReference>
<dbReference type="InterPro" id="IPR029044">
    <property type="entry name" value="Nucleotide-diphossugar_trans"/>
</dbReference>
<dbReference type="Proteomes" id="UP000285650">
    <property type="component" value="Unassembled WGS sequence"/>
</dbReference>
<sequence length="324" mass="37986">MKISIIIPAYNAEKQIRKCVLSALQQDISHNEYEIIVINDGSTDQTADIIQELSKEYPTIKSITTINQGVSAARNLGMDIAQGKIILFADADDYFCTNSLAKIYEAILKNDLDILLFDYNHWGSQDKLLKGFDYDARKFCPQGIVSGKSFIKTGYMPAAVWMLAYRREYMLKMNFKFINIRHEDEEFIPRVFYFAERIMHLPLICYNYVQNESSFMQNYKEYGLFDKIKAMDNLNQFTQEYVKEKDVAFTLNEHISLRLMENLNNSFAIKSKAQGKMVKQMKKAGLTPLVHAKREGRYAFLYKYFPVLFITYYRHKYLKRHHSK</sequence>
<organism evidence="2 3">
    <name type="scientific">Bacteroides intestinalis</name>
    <dbReference type="NCBI Taxonomy" id="329854"/>
    <lineage>
        <taxon>Bacteria</taxon>
        <taxon>Pseudomonadati</taxon>
        <taxon>Bacteroidota</taxon>
        <taxon>Bacteroidia</taxon>
        <taxon>Bacteroidales</taxon>
        <taxon>Bacteroidaceae</taxon>
        <taxon>Bacteroides</taxon>
    </lineage>
</organism>
<dbReference type="GO" id="GO:0016758">
    <property type="term" value="F:hexosyltransferase activity"/>
    <property type="evidence" value="ECO:0007669"/>
    <property type="project" value="UniProtKB-ARBA"/>
</dbReference>
<keyword evidence="2" id="KW-0808">Transferase</keyword>
<dbReference type="AlphaFoldDB" id="A0A414LEU3"/>
<gene>
    <name evidence="2" type="ORF">DW712_07830</name>
</gene>
<evidence type="ECO:0000313" key="2">
    <source>
        <dbReference type="EMBL" id="RHE93162.1"/>
    </source>
</evidence>
<name>A0A414LEU3_9BACE</name>
<dbReference type="Gene3D" id="3.90.550.10">
    <property type="entry name" value="Spore Coat Polysaccharide Biosynthesis Protein SpsA, Chain A"/>
    <property type="match status" value="1"/>
</dbReference>
<dbReference type="Pfam" id="PF00535">
    <property type="entry name" value="Glycos_transf_2"/>
    <property type="match status" value="1"/>
</dbReference>
<proteinExistence type="predicted"/>
<accession>A0A414LEU3</accession>
<feature type="domain" description="Glycosyltransferase 2-like" evidence="1">
    <location>
        <begin position="4"/>
        <end position="118"/>
    </location>
</feature>
<dbReference type="CDD" id="cd00761">
    <property type="entry name" value="Glyco_tranf_GTA_type"/>
    <property type="match status" value="1"/>
</dbReference>